<dbReference type="EMBL" id="DVMO01000150">
    <property type="protein sequence ID" value="HIU28627.1"/>
    <property type="molecule type" value="Genomic_DNA"/>
</dbReference>
<evidence type="ECO:0000313" key="1">
    <source>
        <dbReference type="EMBL" id="HIU28627.1"/>
    </source>
</evidence>
<proteinExistence type="predicted"/>
<reference evidence="1" key="2">
    <citation type="journal article" date="2021" name="PeerJ">
        <title>Extensive microbial diversity within the chicken gut microbiome revealed by metagenomics and culture.</title>
        <authorList>
            <person name="Gilroy R."/>
            <person name="Ravi A."/>
            <person name="Getino M."/>
            <person name="Pursley I."/>
            <person name="Horton D.L."/>
            <person name="Alikhan N.F."/>
            <person name="Baker D."/>
            <person name="Gharbi K."/>
            <person name="Hall N."/>
            <person name="Watson M."/>
            <person name="Adriaenssens E.M."/>
            <person name="Foster-Nyarko E."/>
            <person name="Jarju S."/>
            <person name="Secka A."/>
            <person name="Antonio M."/>
            <person name="Oren A."/>
            <person name="Chaudhuri R.R."/>
            <person name="La Ragione R."/>
            <person name="Hildebrand F."/>
            <person name="Pallen M.J."/>
        </authorList>
    </citation>
    <scope>NUCLEOTIDE SEQUENCE</scope>
    <source>
        <strain evidence="1">11300</strain>
    </source>
</reference>
<sequence>MKKICCAGCASMEAAAEYTKQYICILEEMVCRISCAKCDGSISGNFIRLMMPMQQAAARMAEDVPCYTDDRCTLDLACCIRSESEKDMRRLDDVLCCCACISNCPKDVSGHIRKTGRILSSTVSAMKNACGSCDPARDFRRRIRLLYCAMAEMIQAAMCYCLCGELCPIMDDMARHLDDVLNCI</sequence>
<evidence type="ECO:0000313" key="2">
    <source>
        <dbReference type="Proteomes" id="UP000824091"/>
    </source>
</evidence>
<dbReference type="AlphaFoldDB" id="A0A9D1L9W0"/>
<name>A0A9D1L9W0_9FIRM</name>
<organism evidence="1 2">
    <name type="scientific">Candidatus Fimisoma avicola</name>
    <dbReference type="NCBI Taxonomy" id="2840826"/>
    <lineage>
        <taxon>Bacteria</taxon>
        <taxon>Bacillati</taxon>
        <taxon>Bacillota</taxon>
        <taxon>Clostridia</taxon>
        <taxon>Eubacteriales</taxon>
        <taxon>Candidatus Fimisoma</taxon>
    </lineage>
</organism>
<dbReference type="Proteomes" id="UP000824091">
    <property type="component" value="Unassembled WGS sequence"/>
</dbReference>
<comment type="caution">
    <text evidence="1">The sequence shown here is derived from an EMBL/GenBank/DDBJ whole genome shotgun (WGS) entry which is preliminary data.</text>
</comment>
<protein>
    <submittedName>
        <fullName evidence="1">Uncharacterized protein</fullName>
    </submittedName>
</protein>
<accession>A0A9D1L9W0</accession>
<gene>
    <name evidence="1" type="ORF">IAD16_09680</name>
</gene>
<reference evidence="1" key="1">
    <citation type="submission" date="2020-10" db="EMBL/GenBank/DDBJ databases">
        <authorList>
            <person name="Gilroy R."/>
        </authorList>
    </citation>
    <scope>NUCLEOTIDE SEQUENCE</scope>
    <source>
        <strain evidence="1">11300</strain>
    </source>
</reference>